<keyword evidence="2" id="KW-1185">Reference proteome</keyword>
<dbReference type="WBParaSite" id="Minc3s01003g19765">
    <property type="protein sequence ID" value="Minc3s01003g19765"/>
    <property type="gene ID" value="Minc3s01003g19765"/>
</dbReference>
<reference evidence="3" key="1">
    <citation type="submission" date="2022-11" db="UniProtKB">
        <authorList>
            <consortium name="WormBaseParasite"/>
        </authorList>
    </citation>
    <scope>IDENTIFICATION</scope>
</reference>
<protein>
    <submittedName>
        <fullName evidence="3">Candidate secreted effector</fullName>
    </submittedName>
</protein>
<sequence>MAAIKTKIKENKQKETISKENNDDKNEENIKIKNNVKKRIKKTKKRKRGIRRLMDAAELVKLETIK</sequence>
<evidence type="ECO:0000313" key="2">
    <source>
        <dbReference type="Proteomes" id="UP000887563"/>
    </source>
</evidence>
<evidence type="ECO:0000313" key="3">
    <source>
        <dbReference type="WBParaSite" id="Minc3s01003g19765"/>
    </source>
</evidence>
<accession>A0A914M4Z3</accession>
<name>A0A914M4Z3_MELIC</name>
<organism evidence="2 3">
    <name type="scientific">Meloidogyne incognita</name>
    <name type="common">Southern root-knot nematode worm</name>
    <name type="synonym">Oxyuris incognita</name>
    <dbReference type="NCBI Taxonomy" id="6306"/>
    <lineage>
        <taxon>Eukaryota</taxon>
        <taxon>Metazoa</taxon>
        <taxon>Ecdysozoa</taxon>
        <taxon>Nematoda</taxon>
        <taxon>Chromadorea</taxon>
        <taxon>Rhabditida</taxon>
        <taxon>Tylenchina</taxon>
        <taxon>Tylenchomorpha</taxon>
        <taxon>Tylenchoidea</taxon>
        <taxon>Meloidogynidae</taxon>
        <taxon>Meloidogyninae</taxon>
        <taxon>Meloidogyne</taxon>
        <taxon>Meloidogyne incognita group</taxon>
    </lineage>
</organism>
<proteinExistence type="predicted"/>
<feature type="compositionally biased region" description="Basic and acidic residues" evidence="1">
    <location>
        <begin position="7"/>
        <end position="30"/>
    </location>
</feature>
<evidence type="ECO:0000256" key="1">
    <source>
        <dbReference type="SAM" id="MobiDB-lite"/>
    </source>
</evidence>
<feature type="region of interest" description="Disordered" evidence="1">
    <location>
        <begin position="1"/>
        <end position="30"/>
    </location>
</feature>
<dbReference type="AlphaFoldDB" id="A0A914M4Z3"/>
<dbReference type="Proteomes" id="UP000887563">
    <property type="component" value="Unplaced"/>
</dbReference>